<dbReference type="Proteomes" id="UP001501266">
    <property type="component" value="Unassembled WGS sequence"/>
</dbReference>
<proteinExistence type="inferred from homology"/>
<accession>A0ABP4JLS2</accession>
<keyword evidence="5" id="KW-0029">Amino-acid transport</keyword>
<evidence type="ECO:0000256" key="5">
    <source>
        <dbReference type="ARBA" id="ARBA00022970"/>
    </source>
</evidence>
<comment type="similarity">
    <text evidence="1">Belongs to the ABC transporter superfamily.</text>
</comment>
<evidence type="ECO:0000256" key="4">
    <source>
        <dbReference type="ARBA" id="ARBA00022840"/>
    </source>
</evidence>
<dbReference type="SUPFAM" id="SSF52540">
    <property type="entry name" value="P-loop containing nucleoside triphosphate hydrolases"/>
    <property type="match status" value="1"/>
</dbReference>
<reference evidence="8" key="1">
    <citation type="journal article" date="2019" name="Int. J. Syst. Evol. Microbiol.">
        <title>The Global Catalogue of Microorganisms (GCM) 10K type strain sequencing project: providing services to taxonomists for standard genome sequencing and annotation.</title>
        <authorList>
            <consortium name="The Broad Institute Genomics Platform"/>
            <consortium name="The Broad Institute Genome Sequencing Center for Infectious Disease"/>
            <person name="Wu L."/>
            <person name="Ma J."/>
        </authorList>
    </citation>
    <scope>NUCLEOTIDE SEQUENCE [LARGE SCALE GENOMIC DNA]</scope>
    <source>
        <strain evidence="8">JCM 12398</strain>
    </source>
</reference>
<dbReference type="EMBL" id="BAAAKK010000004">
    <property type="protein sequence ID" value="GAA1422578.1"/>
    <property type="molecule type" value="Genomic_DNA"/>
</dbReference>
<dbReference type="PROSITE" id="PS00211">
    <property type="entry name" value="ABC_TRANSPORTER_1"/>
    <property type="match status" value="1"/>
</dbReference>
<name>A0ABP4JLS2_9MICO</name>
<dbReference type="RefSeq" id="WP_343919114.1">
    <property type="nucleotide sequence ID" value="NZ_BAAAKK010000004.1"/>
</dbReference>
<dbReference type="InterPro" id="IPR003439">
    <property type="entry name" value="ABC_transporter-like_ATP-bd"/>
</dbReference>
<dbReference type="Gene3D" id="3.40.50.300">
    <property type="entry name" value="P-loop containing nucleotide triphosphate hydrolases"/>
    <property type="match status" value="1"/>
</dbReference>
<dbReference type="PANTHER" id="PTHR43820:SF6">
    <property type="entry name" value="ABC TRANSPORTER ATP-BINDING PROTEIN"/>
    <property type="match status" value="1"/>
</dbReference>
<sequence>MNYVVQAEHMHVRYGHSVAVKDISISVKEGELLAIAGANGAGKSTLVNAIAGWSRATPRVSGTVTFKGDDVSKLRAEMRARRGIALVPESRGAFAEMTVHENLSMVDAKNDEGKNFEIEDIFGLFPRLKERRSQQAGTLSGGERQMLAIGRALRAAPSLLILDEPSVGLAPRLVVEVLQHVKELTQDGLAVLLVEQNVRAALEVADRLSLIEQGEITATGTADEMREDDRTISAYLGGLRAP</sequence>
<keyword evidence="2" id="KW-0813">Transport</keyword>
<dbReference type="GO" id="GO:0005524">
    <property type="term" value="F:ATP binding"/>
    <property type="evidence" value="ECO:0007669"/>
    <property type="project" value="UniProtKB-KW"/>
</dbReference>
<organism evidence="7 8">
    <name type="scientific">Agrococcus citreus</name>
    <dbReference type="NCBI Taxonomy" id="84643"/>
    <lineage>
        <taxon>Bacteria</taxon>
        <taxon>Bacillati</taxon>
        <taxon>Actinomycetota</taxon>
        <taxon>Actinomycetes</taxon>
        <taxon>Micrococcales</taxon>
        <taxon>Microbacteriaceae</taxon>
        <taxon>Agrococcus</taxon>
    </lineage>
</organism>
<evidence type="ECO:0000259" key="6">
    <source>
        <dbReference type="PROSITE" id="PS50893"/>
    </source>
</evidence>
<dbReference type="Pfam" id="PF00005">
    <property type="entry name" value="ABC_tran"/>
    <property type="match status" value="1"/>
</dbReference>
<dbReference type="InterPro" id="IPR017871">
    <property type="entry name" value="ABC_transporter-like_CS"/>
</dbReference>
<comment type="caution">
    <text evidence="7">The sequence shown here is derived from an EMBL/GenBank/DDBJ whole genome shotgun (WGS) entry which is preliminary data.</text>
</comment>
<keyword evidence="3" id="KW-0547">Nucleotide-binding</keyword>
<evidence type="ECO:0000256" key="1">
    <source>
        <dbReference type="ARBA" id="ARBA00005417"/>
    </source>
</evidence>
<dbReference type="PROSITE" id="PS50893">
    <property type="entry name" value="ABC_TRANSPORTER_2"/>
    <property type="match status" value="1"/>
</dbReference>
<dbReference type="InterPro" id="IPR052156">
    <property type="entry name" value="BCAA_Transport_ATP-bd_LivF"/>
</dbReference>
<feature type="domain" description="ABC transporter" evidence="6">
    <location>
        <begin position="5"/>
        <end position="238"/>
    </location>
</feature>
<protein>
    <submittedName>
        <fullName evidence="7">ABC transporter ATP-binding protein</fullName>
    </submittedName>
</protein>
<evidence type="ECO:0000256" key="2">
    <source>
        <dbReference type="ARBA" id="ARBA00022448"/>
    </source>
</evidence>
<keyword evidence="8" id="KW-1185">Reference proteome</keyword>
<gene>
    <name evidence="7" type="ORF">GCM10009640_15530</name>
</gene>
<dbReference type="CDD" id="cd03224">
    <property type="entry name" value="ABC_TM1139_LivF_branched"/>
    <property type="match status" value="1"/>
</dbReference>
<dbReference type="SMART" id="SM00382">
    <property type="entry name" value="AAA"/>
    <property type="match status" value="1"/>
</dbReference>
<evidence type="ECO:0000313" key="7">
    <source>
        <dbReference type="EMBL" id="GAA1422578.1"/>
    </source>
</evidence>
<evidence type="ECO:0000256" key="3">
    <source>
        <dbReference type="ARBA" id="ARBA00022741"/>
    </source>
</evidence>
<dbReference type="PANTHER" id="PTHR43820">
    <property type="entry name" value="HIGH-AFFINITY BRANCHED-CHAIN AMINO ACID TRANSPORT ATP-BINDING PROTEIN LIVF"/>
    <property type="match status" value="1"/>
</dbReference>
<dbReference type="InterPro" id="IPR003593">
    <property type="entry name" value="AAA+_ATPase"/>
</dbReference>
<keyword evidence="4 7" id="KW-0067">ATP-binding</keyword>
<dbReference type="InterPro" id="IPR027417">
    <property type="entry name" value="P-loop_NTPase"/>
</dbReference>
<evidence type="ECO:0000313" key="8">
    <source>
        <dbReference type="Proteomes" id="UP001501266"/>
    </source>
</evidence>